<accession>A0A8S5TBX1</accession>
<protein>
    <submittedName>
        <fullName evidence="1">Uncharacterized protein</fullName>
    </submittedName>
</protein>
<organism evidence="1">
    <name type="scientific">Siphoviridae sp. ctNZc11</name>
    <dbReference type="NCBI Taxonomy" id="2827858"/>
    <lineage>
        <taxon>Viruses</taxon>
        <taxon>Duplodnaviria</taxon>
        <taxon>Heunggongvirae</taxon>
        <taxon>Uroviricota</taxon>
        <taxon>Caudoviricetes</taxon>
    </lineage>
</organism>
<dbReference type="EMBL" id="BK032797">
    <property type="protein sequence ID" value="DAF60812.1"/>
    <property type="molecule type" value="Genomic_DNA"/>
</dbReference>
<proteinExistence type="predicted"/>
<evidence type="ECO:0000313" key="1">
    <source>
        <dbReference type="EMBL" id="DAF60812.1"/>
    </source>
</evidence>
<name>A0A8S5TBX1_9CAUD</name>
<sequence length="46" mass="5225">MSDPGDIAKVWSEIQTIITQFNNVIDVLNDHNEKLNKAVYYDESVG</sequence>
<reference evidence="1" key="1">
    <citation type="journal article" date="2021" name="Proc. Natl. Acad. Sci. U.S.A.">
        <title>A Catalog of Tens of Thousands of Viruses from Human Metagenomes Reveals Hidden Associations with Chronic Diseases.</title>
        <authorList>
            <person name="Tisza M.J."/>
            <person name="Buck C.B."/>
        </authorList>
    </citation>
    <scope>NUCLEOTIDE SEQUENCE</scope>
    <source>
        <strain evidence="1">CtNZc11</strain>
    </source>
</reference>